<evidence type="ECO:0000256" key="1">
    <source>
        <dbReference type="ARBA" id="ARBA00023015"/>
    </source>
</evidence>
<evidence type="ECO:0000259" key="4">
    <source>
        <dbReference type="PROSITE" id="PS01124"/>
    </source>
</evidence>
<evidence type="ECO:0000313" key="6">
    <source>
        <dbReference type="Proteomes" id="UP000517315"/>
    </source>
</evidence>
<dbReference type="InterPro" id="IPR037923">
    <property type="entry name" value="HTH-like"/>
</dbReference>
<name>A0ABR6B2I8_9BACI</name>
<dbReference type="Pfam" id="PF02311">
    <property type="entry name" value="AraC_binding"/>
    <property type="match status" value="1"/>
</dbReference>
<comment type="caution">
    <text evidence="5">The sequence shown here is derived from an EMBL/GenBank/DDBJ whole genome shotgun (WGS) entry which is preliminary data.</text>
</comment>
<dbReference type="SUPFAM" id="SSF46689">
    <property type="entry name" value="Homeodomain-like"/>
    <property type="match status" value="2"/>
</dbReference>
<reference evidence="5 6" key="1">
    <citation type="submission" date="2020-08" db="EMBL/GenBank/DDBJ databases">
        <title>Functional genomics of gut bacteria from endangered species of beetles.</title>
        <authorList>
            <person name="Carlos-Shanley C."/>
        </authorList>
    </citation>
    <scope>NUCLEOTIDE SEQUENCE [LARGE SCALE GENOMIC DNA]</scope>
    <source>
        <strain evidence="5 6">S00152</strain>
    </source>
</reference>
<keyword evidence="1" id="KW-0805">Transcription regulation</keyword>
<dbReference type="SMART" id="SM00342">
    <property type="entry name" value="HTH_ARAC"/>
    <property type="match status" value="1"/>
</dbReference>
<dbReference type="PANTHER" id="PTHR43280">
    <property type="entry name" value="ARAC-FAMILY TRANSCRIPTIONAL REGULATOR"/>
    <property type="match status" value="1"/>
</dbReference>
<dbReference type="Gene3D" id="1.10.10.60">
    <property type="entry name" value="Homeodomain-like"/>
    <property type="match status" value="2"/>
</dbReference>
<keyword evidence="3" id="KW-0804">Transcription</keyword>
<dbReference type="PROSITE" id="PS01124">
    <property type="entry name" value="HTH_ARAC_FAMILY_2"/>
    <property type="match status" value="1"/>
</dbReference>
<protein>
    <submittedName>
        <fullName evidence="5">AraC-like DNA-binding protein</fullName>
    </submittedName>
</protein>
<proteinExistence type="predicted"/>
<dbReference type="SUPFAM" id="SSF51215">
    <property type="entry name" value="Regulatory protein AraC"/>
    <property type="match status" value="1"/>
</dbReference>
<dbReference type="PANTHER" id="PTHR43280:SF30">
    <property type="entry name" value="MMSAB OPERON REGULATORY PROTEIN"/>
    <property type="match status" value="1"/>
</dbReference>
<keyword evidence="6" id="KW-1185">Reference proteome</keyword>
<keyword evidence="2" id="KW-0238">DNA-binding</keyword>
<dbReference type="EMBL" id="JACJIG010000002">
    <property type="protein sequence ID" value="MBA8918093.1"/>
    <property type="molecule type" value="Genomic_DNA"/>
</dbReference>
<dbReference type="Proteomes" id="UP000517315">
    <property type="component" value="Unassembled WGS sequence"/>
</dbReference>
<evidence type="ECO:0000256" key="2">
    <source>
        <dbReference type="ARBA" id="ARBA00023125"/>
    </source>
</evidence>
<sequence length="304" mass="35322">MKPKLIGEIRLHKGMNMGPFITFTVPPFPVYIASGKGVFHPGERHISRIFTVFDLLYVTKGELWITEDEVPHHVKEGEYIILSPGLAHGGHLPCKEETLYEWLHFSIDSFEFTDRPREHWFDMKQNQATFEKAASYEFRLPRKGKVKGGSVLQKHLSAMRALNDDASELQLKKQLQFEEMLIHLQKEAFHIPSAKETVASEVVHYLERHFTQKLQMEKLAEILHYHPDYMTRCMQTVYGLTPSQYINRLKIEKAKSLLASTNEKIALIAEHVGIDDPTYFSKLFRQNEGMTPIEYRHLAKRTTK</sequence>
<organism evidence="5 6">
    <name type="scientific">Bacillus aerius</name>
    <dbReference type="NCBI Taxonomy" id="293388"/>
    <lineage>
        <taxon>Bacteria</taxon>
        <taxon>Bacillati</taxon>
        <taxon>Bacillota</taxon>
        <taxon>Bacilli</taxon>
        <taxon>Bacillales</taxon>
        <taxon>Bacillaceae</taxon>
        <taxon>Bacillus</taxon>
    </lineage>
</organism>
<dbReference type="InterPro" id="IPR018060">
    <property type="entry name" value="HTH_AraC"/>
</dbReference>
<dbReference type="Pfam" id="PF12833">
    <property type="entry name" value="HTH_18"/>
    <property type="match status" value="1"/>
</dbReference>
<gene>
    <name evidence="5" type="ORF">HNP39_001814</name>
</gene>
<dbReference type="InterPro" id="IPR009057">
    <property type="entry name" value="Homeodomain-like_sf"/>
</dbReference>
<dbReference type="InterPro" id="IPR003313">
    <property type="entry name" value="AraC-bd"/>
</dbReference>
<accession>A0ABR6B2I8</accession>
<evidence type="ECO:0000256" key="3">
    <source>
        <dbReference type="ARBA" id="ARBA00023163"/>
    </source>
</evidence>
<evidence type="ECO:0000313" key="5">
    <source>
        <dbReference type="EMBL" id="MBA8918093.1"/>
    </source>
</evidence>
<feature type="domain" description="HTH araC/xylS-type" evidence="4">
    <location>
        <begin position="200"/>
        <end position="298"/>
    </location>
</feature>